<dbReference type="GO" id="GO:0008757">
    <property type="term" value="F:S-adenosylmethionine-dependent methyltransferase activity"/>
    <property type="evidence" value="ECO:0007669"/>
    <property type="project" value="TreeGrafter"/>
</dbReference>
<dbReference type="Proteomes" id="UP000032900">
    <property type="component" value="Unassembled WGS sequence"/>
</dbReference>
<dbReference type="Pfam" id="PF01596">
    <property type="entry name" value="Methyltransf_3"/>
    <property type="match status" value="1"/>
</dbReference>
<accession>A0A0E9LSE5</accession>
<dbReference type="CDD" id="cd02440">
    <property type="entry name" value="AdoMet_MTases"/>
    <property type="match status" value="1"/>
</dbReference>
<dbReference type="InterPro" id="IPR002935">
    <property type="entry name" value="SAM_O-MeTrfase"/>
</dbReference>
<keyword evidence="5" id="KW-1185">Reference proteome</keyword>
<protein>
    <submittedName>
        <fullName evidence="4">O-methyltransferase</fullName>
    </submittedName>
</protein>
<dbReference type="AlphaFoldDB" id="A0A0E9LSE5"/>
<evidence type="ECO:0000313" key="5">
    <source>
        <dbReference type="Proteomes" id="UP000032900"/>
    </source>
</evidence>
<dbReference type="Gene3D" id="3.40.50.150">
    <property type="entry name" value="Vaccinia Virus protein VP39"/>
    <property type="match status" value="1"/>
</dbReference>
<dbReference type="PANTHER" id="PTHR10509">
    <property type="entry name" value="O-METHYLTRANSFERASE-RELATED"/>
    <property type="match status" value="1"/>
</dbReference>
<gene>
    <name evidence="4" type="ORF">JCM15548_279</name>
</gene>
<dbReference type="RefSeq" id="WP_227625298.1">
    <property type="nucleotide sequence ID" value="NZ_BAZW01000001.1"/>
</dbReference>
<dbReference type="PROSITE" id="PS51682">
    <property type="entry name" value="SAM_OMT_I"/>
    <property type="match status" value="1"/>
</dbReference>
<evidence type="ECO:0000256" key="2">
    <source>
        <dbReference type="ARBA" id="ARBA00022679"/>
    </source>
</evidence>
<dbReference type="STRING" id="1236989.JCM15548_279"/>
<comment type="caution">
    <text evidence="4">The sequence shown here is derived from an EMBL/GenBank/DDBJ whole genome shotgun (WGS) entry which is preliminary data.</text>
</comment>
<dbReference type="SUPFAM" id="SSF53335">
    <property type="entry name" value="S-adenosyl-L-methionine-dependent methyltransferases"/>
    <property type="match status" value="1"/>
</dbReference>
<dbReference type="PANTHER" id="PTHR10509:SF14">
    <property type="entry name" value="CAFFEOYL-COA O-METHYLTRANSFERASE 3-RELATED"/>
    <property type="match status" value="1"/>
</dbReference>
<name>A0A0E9LSE5_9BACT</name>
<dbReference type="EMBL" id="BAZW01000001">
    <property type="protein sequence ID" value="GAO28213.1"/>
    <property type="molecule type" value="Genomic_DNA"/>
</dbReference>
<dbReference type="InterPro" id="IPR050362">
    <property type="entry name" value="Cation-dep_OMT"/>
</dbReference>
<dbReference type="GO" id="GO:0032259">
    <property type="term" value="P:methylation"/>
    <property type="evidence" value="ECO:0007669"/>
    <property type="project" value="UniProtKB-KW"/>
</dbReference>
<keyword evidence="2 4" id="KW-0808">Transferase</keyword>
<organism evidence="4 5">
    <name type="scientific">Geofilum rubicundum JCM 15548</name>
    <dbReference type="NCBI Taxonomy" id="1236989"/>
    <lineage>
        <taxon>Bacteria</taxon>
        <taxon>Pseudomonadati</taxon>
        <taxon>Bacteroidota</taxon>
        <taxon>Bacteroidia</taxon>
        <taxon>Marinilabiliales</taxon>
        <taxon>Marinilabiliaceae</taxon>
        <taxon>Geofilum</taxon>
    </lineage>
</organism>
<sequence length="210" mass="24013">MDLDLEKYILDHIDDEEAILRELDRYTHLHVLRPRMISGHLQGSLLKMICRMVQPKDILEIGTFTGYSAISMVRGMEQDGHIHTIEINDELEQLIRSFIKKAGVEHQITLHIGNALEIIPQLPTTFDLVFIDGDKRQYPDYYEAVFPLLNAGGHILADNILWGGKVAQANMPDDAYTKGIMDFNDLVKNDPRVEKTILPLRDGLLLIRKK</sequence>
<evidence type="ECO:0000256" key="3">
    <source>
        <dbReference type="ARBA" id="ARBA00022691"/>
    </source>
</evidence>
<evidence type="ECO:0000313" key="4">
    <source>
        <dbReference type="EMBL" id="GAO28213.1"/>
    </source>
</evidence>
<reference evidence="4 5" key="1">
    <citation type="journal article" date="2015" name="Microbes Environ.">
        <title>Distribution and evolution of nitrogen fixation genes in the phylum bacteroidetes.</title>
        <authorList>
            <person name="Inoue J."/>
            <person name="Oshima K."/>
            <person name="Suda W."/>
            <person name="Sakamoto M."/>
            <person name="Iino T."/>
            <person name="Noda S."/>
            <person name="Hongoh Y."/>
            <person name="Hattori M."/>
            <person name="Ohkuma M."/>
        </authorList>
    </citation>
    <scope>NUCLEOTIDE SEQUENCE [LARGE SCALE GENOMIC DNA]</scope>
    <source>
        <strain evidence="4">JCM 15548</strain>
    </source>
</reference>
<keyword evidence="1 4" id="KW-0489">Methyltransferase</keyword>
<evidence type="ECO:0000256" key="1">
    <source>
        <dbReference type="ARBA" id="ARBA00022603"/>
    </source>
</evidence>
<keyword evidence="3" id="KW-0949">S-adenosyl-L-methionine</keyword>
<dbReference type="InterPro" id="IPR029063">
    <property type="entry name" value="SAM-dependent_MTases_sf"/>
</dbReference>
<proteinExistence type="predicted"/>
<dbReference type="GO" id="GO:0008171">
    <property type="term" value="F:O-methyltransferase activity"/>
    <property type="evidence" value="ECO:0007669"/>
    <property type="project" value="InterPro"/>
</dbReference>